<evidence type="ECO:0000313" key="2">
    <source>
        <dbReference type="EMBL" id="GBP44410.1"/>
    </source>
</evidence>
<dbReference type="AlphaFoldDB" id="A0A4C1W0M8"/>
<organism evidence="2 3">
    <name type="scientific">Eumeta variegata</name>
    <name type="common">Bagworm moth</name>
    <name type="synonym">Eumeta japonica</name>
    <dbReference type="NCBI Taxonomy" id="151549"/>
    <lineage>
        <taxon>Eukaryota</taxon>
        <taxon>Metazoa</taxon>
        <taxon>Ecdysozoa</taxon>
        <taxon>Arthropoda</taxon>
        <taxon>Hexapoda</taxon>
        <taxon>Insecta</taxon>
        <taxon>Pterygota</taxon>
        <taxon>Neoptera</taxon>
        <taxon>Endopterygota</taxon>
        <taxon>Lepidoptera</taxon>
        <taxon>Glossata</taxon>
        <taxon>Ditrysia</taxon>
        <taxon>Tineoidea</taxon>
        <taxon>Psychidae</taxon>
        <taxon>Oiketicinae</taxon>
        <taxon>Eumeta</taxon>
    </lineage>
</organism>
<comment type="caution">
    <text evidence="2">The sequence shown here is derived from an EMBL/GenBank/DDBJ whole genome shotgun (WGS) entry which is preliminary data.</text>
</comment>
<feature type="region of interest" description="Disordered" evidence="1">
    <location>
        <begin position="1"/>
        <end position="45"/>
    </location>
</feature>
<name>A0A4C1W0M8_EUMVA</name>
<sequence>MGLAECIRTSIERSESAQAPGRRADSAPRISFAGGREPPPPSSPKNIFMIVRRILNESAGSPLSHPSPRTPPRKRLQEEAPLPTPQIHSPSIRYLTPTQKTGKALVTSLGLRVSMVSDDHLDFGG</sequence>
<dbReference type="Proteomes" id="UP000299102">
    <property type="component" value="Unassembled WGS sequence"/>
</dbReference>
<protein>
    <submittedName>
        <fullName evidence="2">Uncharacterized protein</fullName>
    </submittedName>
</protein>
<keyword evidence="3" id="KW-1185">Reference proteome</keyword>
<evidence type="ECO:0000313" key="3">
    <source>
        <dbReference type="Proteomes" id="UP000299102"/>
    </source>
</evidence>
<proteinExistence type="predicted"/>
<accession>A0A4C1W0M8</accession>
<dbReference type="EMBL" id="BGZK01000452">
    <property type="protein sequence ID" value="GBP44410.1"/>
    <property type="molecule type" value="Genomic_DNA"/>
</dbReference>
<gene>
    <name evidence="2" type="ORF">EVAR_81326_1</name>
</gene>
<feature type="region of interest" description="Disordered" evidence="1">
    <location>
        <begin position="58"/>
        <end position="92"/>
    </location>
</feature>
<reference evidence="2 3" key="1">
    <citation type="journal article" date="2019" name="Commun. Biol.">
        <title>The bagworm genome reveals a unique fibroin gene that provides high tensile strength.</title>
        <authorList>
            <person name="Kono N."/>
            <person name="Nakamura H."/>
            <person name="Ohtoshi R."/>
            <person name="Tomita M."/>
            <person name="Numata K."/>
            <person name="Arakawa K."/>
        </authorList>
    </citation>
    <scope>NUCLEOTIDE SEQUENCE [LARGE SCALE GENOMIC DNA]</scope>
</reference>
<evidence type="ECO:0000256" key="1">
    <source>
        <dbReference type="SAM" id="MobiDB-lite"/>
    </source>
</evidence>